<accession>A0A1Y2LJ94</accession>
<feature type="region of interest" description="Disordered" evidence="1">
    <location>
        <begin position="66"/>
        <end position="267"/>
    </location>
</feature>
<name>A0A1Y2LJ94_EPING</name>
<dbReference type="OMA" id="HGYCPRH"/>
<feature type="compositionally biased region" description="Polar residues" evidence="1">
    <location>
        <begin position="223"/>
        <end position="250"/>
    </location>
</feature>
<reference evidence="2 3" key="1">
    <citation type="journal article" date="2017" name="Genome Announc.">
        <title>Genome sequence of the saprophytic ascomycete Epicoccum nigrum ICMP 19927 strain isolated from New Zealand.</title>
        <authorList>
            <person name="Fokin M."/>
            <person name="Fleetwood D."/>
            <person name="Weir B.S."/>
            <person name="Villas-Boas S.G."/>
        </authorList>
    </citation>
    <scope>NUCLEOTIDE SEQUENCE [LARGE SCALE GENOMIC DNA]</scope>
    <source>
        <strain evidence="2 3">ICMP 19927</strain>
    </source>
</reference>
<evidence type="ECO:0000256" key="1">
    <source>
        <dbReference type="SAM" id="MobiDB-lite"/>
    </source>
</evidence>
<dbReference type="Proteomes" id="UP000193240">
    <property type="component" value="Unassembled WGS sequence"/>
</dbReference>
<dbReference type="AlphaFoldDB" id="A0A1Y2LJ94"/>
<gene>
    <name evidence="2" type="ORF">B5807_11470</name>
</gene>
<protein>
    <submittedName>
        <fullName evidence="2">Uncharacterized protein</fullName>
    </submittedName>
</protein>
<dbReference type="EMBL" id="KZ107860">
    <property type="protein sequence ID" value="OSS43961.1"/>
    <property type="molecule type" value="Genomic_DNA"/>
</dbReference>
<dbReference type="InParanoid" id="A0A1Y2LJ94"/>
<proteinExistence type="predicted"/>
<evidence type="ECO:0000313" key="2">
    <source>
        <dbReference type="EMBL" id="OSS43961.1"/>
    </source>
</evidence>
<feature type="region of interest" description="Disordered" evidence="1">
    <location>
        <begin position="280"/>
        <end position="317"/>
    </location>
</feature>
<sequence length="615" mass="67399">MFVSTPIFISPPVTTGVARKTTGNTPARMVPYVSPYTTTFMQTTPHLQPSQKSCVALADGGVEFSKSSVRSTDNTMMTRSNTTTGARPPLSSNNTTPTSTRRSSLSSLNHSAESSASSHVSTGGLKQSSMKSNLKSSRSVGADLNRRSAPSTVRFMDPGPTQREATGPGKALNLSSPTSRSHAVRPGYSRGLSTPNLGPHQYRQKSLTAPTLTRPPLLSPTSKRSSNASSLDNTAGSLQASPRASVQSKQLRQRVDKRFSAPAVPTQACQHLDSRWSGIPLPAGFVPPTRTPSPPKRTTSYHSITSNLSPSPPSTAVVPPPAGEYDPLNNYIPCIAPMCRAHYTPSHSGPTYYATQEPYRLSRHHGYCPRHASKEMQEANALCKKEYETMRQNAGRKTLGVIAQDFEIFLELYREARQAEDARLQQAQSQRVLGSFPAVAVKGKSGQSEGFDWHYTLRNCTKKNCSSTYSPYSTQYFGFYNSLNPSTQLLPLTTLCPSCSRAESEGFGAKLMEKWSSRCGWDGEEWDGWYQNAIQHRKAEQEFWEKAQERLVREKLTKKAVKSVTEKVEEKRDVGSEGIVVEAIPAKEKRKSIFKRMFRRSETTGAVAVAVAAAA</sequence>
<organism evidence="2 3">
    <name type="scientific">Epicoccum nigrum</name>
    <name type="common">Soil fungus</name>
    <name type="synonym">Epicoccum purpurascens</name>
    <dbReference type="NCBI Taxonomy" id="105696"/>
    <lineage>
        <taxon>Eukaryota</taxon>
        <taxon>Fungi</taxon>
        <taxon>Dikarya</taxon>
        <taxon>Ascomycota</taxon>
        <taxon>Pezizomycotina</taxon>
        <taxon>Dothideomycetes</taxon>
        <taxon>Pleosporomycetidae</taxon>
        <taxon>Pleosporales</taxon>
        <taxon>Pleosporineae</taxon>
        <taxon>Didymellaceae</taxon>
        <taxon>Epicoccum</taxon>
    </lineage>
</organism>
<keyword evidence="3" id="KW-1185">Reference proteome</keyword>
<feature type="compositionally biased region" description="Polar residues" evidence="1">
    <location>
        <begin position="66"/>
        <end position="85"/>
    </location>
</feature>
<feature type="compositionally biased region" description="Low complexity" evidence="1">
    <location>
        <begin position="87"/>
        <end position="139"/>
    </location>
</feature>
<feature type="compositionally biased region" description="Low complexity" evidence="1">
    <location>
        <begin position="206"/>
        <end position="222"/>
    </location>
</feature>
<evidence type="ECO:0000313" key="3">
    <source>
        <dbReference type="Proteomes" id="UP000193240"/>
    </source>
</evidence>